<evidence type="ECO:0000313" key="1">
    <source>
        <dbReference type="EMBL" id="OMJ81917.1"/>
    </source>
</evidence>
<gene>
    <name evidence="1" type="ORF">SteCoe_17505</name>
</gene>
<evidence type="ECO:0000313" key="2">
    <source>
        <dbReference type="Proteomes" id="UP000187209"/>
    </source>
</evidence>
<comment type="caution">
    <text evidence="1">The sequence shown here is derived from an EMBL/GenBank/DDBJ whole genome shotgun (WGS) entry which is preliminary data.</text>
</comment>
<proteinExistence type="predicted"/>
<dbReference type="EMBL" id="MPUH01000361">
    <property type="protein sequence ID" value="OMJ81917.1"/>
    <property type="molecule type" value="Genomic_DNA"/>
</dbReference>
<name>A0A1R2BZ38_9CILI</name>
<protein>
    <submittedName>
        <fullName evidence="1">Uncharacterized protein</fullName>
    </submittedName>
</protein>
<keyword evidence="2" id="KW-1185">Reference proteome</keyword>
<sequence length="607" mass="70123">MIGKLEATKLSEISELKEAVKDYKDAIKQARSLQSLKKCYQSFKKHQEVRAKKIREKICCNISNVIKPNLKTIDNFQFFPMLIALKQTKIPVRIPDTLYCTGNSFHLIISEKTIEIQTGSDAVSKFLSSLPSISCMPIALFKPCDGKIKLFCNLSSLKSFIRDHSLTKGYYQHFILPIGHNASILVVHAKLNSYLNSYIIKNTLEIPKRDLMFLEKKKSLISNPECDKILAVYLHGTLSKHELISGAIKRQLTFEFPTLDSSSAANLDYPPQITNNKKYRNLIQRIKAIDHYRNTYGASTPKFPQDLNDVYLVNLRKINVLSAYTLKAVIPIIERMSNILYFLIAKQIRKDYFREPEEMSFVFIRDQEKGWNFIRVDRIQCSNPFEYEETEVSNQMHDRTHSILVQDLSVLLNASFLANIENKSESSESEDKVIKIRSISHIKARSCFQNTNAEKPMNLDEKAAKHINKVAYSFDTLKYKARIAKGGGLAMDKKYSASEFWKEFSIKVQRDIIKSDISRYFVGFTNEKFYNVSRYFYKIFCSDIDCKAKKRIKDVHKDMMISGTDFDVMKEIYLFALDGFGIEDEDIKFIGMSFESARNLIVNDYEN</sequence>
<organism evidence="1 2">
    <name type="scientific">Stentor coeruleus</name>
    <dbReference type="NCBI Taxonomy" id="5963"/>
    <lineage>
        <taxon>Eukaryota</taxon>
        <taxon>Sar</taxon>
        <taxon>Alveolata</taxon>
        <taxon>Ciliophora</taxon>
        <taxon>Postciliodesmatophora</taxon>
        <taxon>Heterotrichea</taxon>
        <taxon>Heterotrichida</taxon>
        <taxon>Stentoridae</taxon>
        <taxon>Stentor</taxon>
    </lineage>
</organism>
<reference evidence="1 2" key="1">
    <citation type="submission" date="2016-11" db="EMBL/GenBank/DDBJ databases">
        <title>The macronuclear genome of Stentor coeruleus: a giant cell with tiny introns.</title>
        <authorList>
            <person name="Slabodnick M."/>
            <person name="Ruby J.G."/>
            <person name="Reiff S.B."/>
            <person name="Swart E.C."/>
            <person name="Gosai S."/>
            <person name="Prabakaran S."/>
            <person name="Witkowska E."/>
            <person name="Larue G.E."/>
            <person name="Fisher S."/>
            <person name="Freeman R.M."/>
            <person name="Gunawardena J."/>
            <person name="Chu W."/>
            <person name="Stover N.A."/>
            <person name="Gregory B.D."/>
            <person name="Nowacki M."/>
            <person name="Derisi J."/>
            <person name="Roy S.W."/>
            <person name="Marshall W.F."/>
            <person name="Sood P."/>
        </authorList>
    </citation>
    <scope>NUCLEOTIDE SEQUENCE [LARGE SCALE GENOMIC DNA]</scope>
    <source>
        <strain evidence="1">WM001</strain>
    </source>
</reference>
<dbReference type="Proteomes" id="UP000187209">
    <property type="component" value="Unassembled WGS sequence"/>
</dbReference>
<dbReference type="AlphaFoldDB" id="A0A1R2BZ38"/>
<accession>A0A1R2BZ38</accession>